<accession>A0AAN8XKT5</accession>
<dbReference type="AlphaFoldDB" id="A0AAN8XKT5"/>
<comment type="caution">
    <text evidence="4">The sequence shown here is derived from an EMBL/GenBank/DDBJ whole genome shotgun (WGS) entry which is preliminary data.</text>
</comment>
<feature type="coiled-coil region" evidence="1">
    <location>
        <begin position="62"/>
        <end position="162"/>
    </location>
</feature>
<dbReference type="EMBL" id="JAWJWE010000002">
    <property type="protein sequence ID" value="KAK6642504.1"/>
    <property type="molecule type" value="Genomic_DNA"/>
</dbReference>
<keyword evidence="1" id="KW-0175">Coiled coil</keyword>
<reference evidence="4 5" key="1">
    <citation type="submission" date="2023-10" db="EMBL/GenBank/DDBJ databases">
        <title>Genomes of two closely related lineages of the louse Polyplax serrata with different host specificities.</title>
        <authorList>
            <person name="Martinu J."/>
            <person name="Tarabai H."/>
            <person name="Stefka J."/>
            <person name="Hypsa V."/>
        </authorList>
    </citation>
    <scope>NUCLEOTIDE SEQUENCE [LARGE SCALE GENOMIC DNA]</scope>
    <source>
        <strain evidence="4">HR10_N</strain>
    </source>
</reference>
<organism evidence="4 5">
    <name type="scientific">Polyplax serrata</name>
    <name type="common">Common mouse louse</name>
    <dbReference type="NCBI Taxonomy" id="468196"/>
    <lineage>
        <taxon>Eukaryota</taxon>
        <taxon>Metazoa</taxon>
        <taxon>Ecdysozoa</taxon>
        <taxon>Arthropoda</taxon>
        <taxon>Hexapoda</taxon>
        <taxon>Insecta</taxon>
        <taxon>Pterygota</taxon>
        <taxon>Neoptera</taxon>
        <taxon>Paraneoptera</taxon>
        <taxon>Psocodea</taxon>
        <taxon>Troctomorpha</taxon>
        <taxon>Phthiraptera</taxon>
        <taxon>Anoplura</taxon>
        <taxon>Polyplacidae</taxon>
        <taxon>Polyplax</taxon>
    </lineage>
</organism>
<evidence type="ECO:0000313" key="5">
    <source>
        <dbReference type="Proteomes" id="UP001372834"/>
    </source>
</evidence>
<keyword evidence="3" id="KW-0732">Signal</keyword>
<evidence type="ECO:0000256" key="1">
    <source>
        <dbReference type="SAM" id="Coils"/>
    </source>
</evidence>
<sequence length="279" mass="32090">MYLPFFVLTLFCCVQVGNAEYKQIIDNGGYVASGEYYYDYRDGQYDYPHKKVSPKTDSFKVVGRDKSSLRKLEKEIKDMEELLVKRKDLSSQLEQQIFGQERNLKELRNTHTTDDKKEKAIRVLKDNLDTLKKLLDGYYSQIKELKTDLERKRRELYNLKQVEEEIVLRQNPKTDADNSGTANVQKGNPRPTKTQQINSQPNLINLLGSALTNKISAFFGLLDGVRNVTSDFIYKLSSDPDVMKVQNLMNLPAQIRSGVLIPPFLRTNNVLKKLASLLD</sequence>
<evidence type="ECO:0000256" key="3">
    <source>
        <dbReference type="SAM" id="SignalP"/>
    </source>
</evidence>
<proteinExistence type="predicted"/>
<feature type="compositionally biased region" description="Polar residues" evidence="2">
    <location>
        <begin position="177"/>
        <end position="196"/>
    </location>
</feature>
<dbReference type="Proteomes" id="UP001372834">
    <property type="component" value="Unassembled WGS sequence"/>
</dbReference>
<feature type="signal peptide" evidence="3">
    <location>
        <begin position="1"/>
        <end position="19"/>
    </location>
</feature>
<feature type="region of interest" description="Disordered" evidence="2">
    <location>
        <begin position="168"/>
        <end position="196"/>
    </location>
</feature>
<protein>
    <submittedName>
        <fullName evidence="4">Uncharacterized protein</fullName>
    </submittedName>
</protein>
<evidence type="ECO:0000313" key="4">
    <source>
        <dbReference type="EMBL" id="KAK6642504.1"/>
    </source>
</evidence>
<gene>
    <name evidence="4" type="ORF">RUM43_004006</name>
</gene>
<name>A0AAN8XKT5_POLSC</name>
<feature type="chain" id="PRO_5043049716" evidence="3">
    <location>
        <begin position="20"/>
        <end position="279"/>
    </location>
</feature>
<evidence type="ECO:0000256" key="2">
    <source>
        <dbReference type="SAM" id="MobiDB-lite"/>
    </source>
</evidence>